<keyword evidence="2" id="KW-1185">Reference proteome</keyword>
<evidence type="ECO:0000313" key="1">
    <source>
        <dbReference type="EMBL" id="EFU31171.1"/>
    </source>
</evidence>
<accession>E6K5P5</accession>
<dbReference type="Proteomes" id="UP000003112">
    <property type="component" value="Unassembled WGS sequence"/>
</dbReference>
<gene>
    <name evidence="1" type="ORF">HMPREF6485_0887</name>
</gene>
<organism evidence="1 2">
    <name type="scientific">Segatella buccae ATCC 33574</name>
    <dbReference type="NCBI Taxonomy" id="873513"/>
    <lineage>
        <taxon>Bacteria</taxon>
        <taxon>Pseudomonadati</taxon>
        <taxon>Bacteroidota</taxon>
        <taxon>Bacteroidia</taxon>
        <taxon>Bacteroidales</taxon>
        <taxon>Prevotellaceae</taxon>
        <taxon>Segatella</taxon>
    </lineage>
</organism>
<name>E6K5P5_9BACT</name>
<sequence>MSSEKAFSSGRPHLFKEWETHFPSVNLFRIAFAFCLKICYLCISKGSTWVFPFF</sequence>
<dbReference type="AlphaFoldDB" id="E6K5P5"/>
<protein>
    <submittedName>
        <fullName evidence="1">Uncharacterized protein</fullName>
    </submittedName>
</protein>
<reference evidence="1 2" key="1">
    <citation type="submission" date="2010-10" db="EMBL/GenBank/DDBJ databases">
        <authorList>
            <person name="Muzny D."/>
            <person name="Qin X."/>
            <person name="Deng J."/>
            <person name="Jiang H."/>
            <person name="Liu Y."/>
            <person name="Qu J."/>
            <person name="Song X.-Z."/>
            <person name="Zhang L."/>
            <person name="Thornton R."/>
            <person name="Coyle M."/>
            <person name="Francisco L."/>
            <person name="Jackson L."/>
            <person name="Javaid M."/>
            <person name="Korchina V."/>
            <person name="Kovar C."/>
            <person name="Mata R."/>
            <person name="Mathew T."/>
            <person name="Ngo R."/>
            <person name="Nguyen L."/>
            <person name="Nguyen N."/>
            <person name="Okwuonu G."/>
            <person name="Ongeri F."/>
            <person name="Pham C."/>
            <person name="Simmons D."/>
            <person name="Wilczek-Boney K."/>
            <person name="Hale W."/>
            <person name="Jakkamsetti A."/>
            <person name="Pham P."/>
            <person name="Ruth R."/>
            <person name="San Lucas F."/>
            <person name="Warren J."/>
            <person name="Zhang J."/>
            <person name="Zhao Z."/>
            <person name="Zhou C."/>
            <person name="Zhu D."/>
            <person name="Lee S."/>
            <person name="Bess C."/>
            <person name="Blankenburg K."/>
            <person name="Forbes L."/>
            <person name="Fu Q."/>
            <person name="Gubbala S."/>
            <person name="Hirani K."/>
            <person name="Jayaseelan J.C."/>
            <person name="Lara F."/>
            <person name="Munidasa M."/>
            <person name="Palculict T."/>
            <person name="Patil S."/>
            <person name="Pu L.-L."/>
            <person name="Saada N."/>
            <person name="Tang L."/>
            <person name="Weissenberger G."/>
            <person name="Zhu Y."/>
            <person name="Hemphill L."/>
            <person name="Shang Y."/>
            <person name="Youmans B."/>
            <person name="Ayvaz T."/>
            <person name="Ross M."/>
            <person name="Santibanez J."/>
            <person name="Aqrawi P."/>
            <person name="Gross S."/>
            <person name="Joshi V."/>
            <person name="Fowler G."/>
            <person name="Nazareth L."/>
            <person name="Reid J."/>
            <person name="Worley K."/>
            <person name="Petrosino J."/>
            <person name="Highlander S."/>
            <person name="Gibbs R."/>
        </authorList>
    </citation>
    <scope>NUCLEOTIDE SEQUENCE [LARGE SCALE GENOMIC DNA]</scope>
    <source>
        <strain evidence="1 2">ATCC 33574</strain>
    </source>
</reference>
<dbReference type="STRING" id="873513.HMPREF6485_0887"/>
<comment type="caution">
    <text evidence="1">The sequence shown here is derived from an EMBL/GenBank/DDBJ whole genome shotgun (WGS) entry which is preliminary data.</text>
</comment>
<dbReference type="EMBL" id="AEPD01000017">
    <property type="protein sequence ID" value="EFU31171.1"/>
    <property type="molecule type" value="Genomic_DNA"/>
</dbReference>
<dbReference type="HOGENOM" id="CLU_3046532_0_0_10"/>
<proteinExistence type="predicted"/>
<evidence type="ECO:0000313" key="2">
    <source>
        <dbReference type="Proteomes" id="UP000003112"/>
    </source>
</evidence>